<name>A0A4Y2RBH2_ARAVE</name>
<proteinExistence type="predicted"/>
<dbReference type="InterPro" id="IPR005312">
    <property type="entry name" value="DUF1759"/>
</dbReference>
<dbReference type="SUPFAM" id="SSF53098">
    <property type="entry name" value="Ribonuclease H-like"/>
    <property type="match status" value="1"/>
</dbReference>
<dbReference type="Pfam" id="PF03564">
    <property type="entry name" value="DUF1759"/>
    <property type="match status" value="1"/>
</dbReference>
<dbReference type="InterPro" id="IPR008042">
    <property type="entry name" value="Retrotrans_Pao"/>
</dbReference>
<dbReference type="GO" id="GO:0071897">
    <property type="term" value="P:DNA biosynthetic process"/>
    <property type="evidence" value="ECO:0007669"/>
    <property type="project" value="UniProtKB-ARBA"/>
</dbReference>
<comment type="caution">
    <text evidence="2">The sequence shown here is derived from an EMBL/GenBank/DDBJ whole genome shotgun (WGS) entry which is preliminary data.</text>
</comment>
<dbReference type="InterPro" id="IPR012337">
    <property type="entry name" value="RNaseH-like_sf"/>
</dbReference>
<gene>
    <name evidence="2" type="ORF">AVEN_114189_1</name>
</gene>
<dbReference type="Gene3D" id="3.30.420.10">
    <property type="entry name" value="Ribonuclease H-like superfamily/Ribonuclease H"/>
    <property type="match status" value="1"/>
</dbReference>
<evidence type="ECO:0000313" key="2">
    <source>
        <dbReference type="EMBL" id="GBN72609.1"/>
    </source>
</evidence>
<dbReference type="InterPro" id="IPR041588">
    <property type="entry name" value="Integrase_H2C2"/>
</dbReference>
<dbReference type="GO" id="GO:0003676">
    <property type="term" value="F:nucleic acid binding"/>
    <property type="evidence" value="ECO:0007669"/>
    <property type="project" value="InterPro"/>
</dbReference>
<dbReference type="InterPro" id="IPR043502">
    <property type="entry name" value="DNA/RNA_pol_sf"/>
</dbReference>
<dbReference type="Proteomes" id="UP000499080">
    <property type="component" value="Unassembled WGS sequence"/>
</dbReference>
<protein>
    <recommendedName>
        <fullName evidence="1">Integrase zinc-binding domain-containing protein</fullName>
    </recommendedName>
</protein>
<evidence type="ECO:0000313" key="3">
    <source>
        <dbReference type="Proteomes" id="UP000499080"/>
    </source>
</evidence>
<dbReference type="Pfam" id="PF05380">
    <property type="entry name" value="Peptidase_A17"/>
    <property type="match status" value="1"/>
</dbReference>
<accession>A0A4Y2RBH2</accession>
<dbReference type="Pfam" id="PF17921">
    <property type="entry name" value="Integrase_H2C2"/>
    <property type="match status" value="1"/>
</dbReference>
<dbReference type="PANTHER" id="PTHR47331:SF1">
    <property type="entry name" value="GAG-LIKE PROTEIN"/>
    <property type="match status" value="1"/>
</dbReference>
<organism evidence="2 3">
    <name type="scientific">Araneus ventricosus</name>
    <name type="common">Orbweaver spider</name>
    <name type="synonym">Epeira ventricosa</name>
    <dbReference type="NCBI Taxonomy" id="182803"/>
    <lineage>
        <taxon>Eukaryota</taxon>
        <taxon>Metazoa</taxon>
        <taxon>Ecdysozoa</taxon>
        <taxon>Arthropoda</taxon>
        <taxon>Chelicerata</taxon>
        <taxon>Arachnida</taxon>
        <taxon>Araneae</taxon>
        <taxon>Araneomorphae</taxon>
        <taxon>Entelegynae</taxon>
        <taxon>Araneoidea</taxon>
        <taxon>Araneidae</taxon>
        <taxon>Araneus</taxon>
    </lineage>
</organism>
<dbReference type="InterPro" id="IPR036397">
    <property type="entry name" value="RNaseH_sf"/>
</dbReference>
<dbReference type="EMBL" id="BGPR01016332">
    <property type="protein sequence ID" value="GBN72609.1"/>
    <property type="molecule type" value="Genomic_DNA"/>
</dbReference>
<dbReference type="InterPro" id="IPR021109">
    <property type="entry name" value="Peptidase_aspartic_dom_sf"/>
</dbReference>
<sequence>MLHLNLKLTEKVIPKRNFKLPQLQLKKFNGDARDYLAFWSQFQKIHADPGIPNEDKMQYLIQVVEEGSKAKRLVQSFPATASNYPKAIQQLQERFGRDDLLVQIYVRDLLSMVMKNATTGRMKIGLPILYDELEGKLRALESLGKTQEKYGDFLTPLVESCLPEEVLIAWERSRNNENETKSSRSLNDLMAFLQKEVRSEEMMLLARSGFENKQCRRKEVSIVSEKQTGPPTAAALVSLSSPGKRNSNCIFCNGRHPGFKCFDARKMTRQEWLNILSKKGACFTCLDKSGHISKFCDQKSRIKCKLCSDSHYEIMCKRYNSKNAQNNINVGDHSSNSEVALSNAGRGRKVYLQILEVVIRGQGREKRIRLVFDSGSMSSHISDRIIKQLGLKPHRVETIINILFGGSETKPREKGLYAIEIKALDESFSVYLEALSEEKICGFVPKINDRIILRELKNRKIEITDSVSGEYEIDFLIGADLLGSLLTGEMVELDCGLTAVQTKLGWTIMGKQKGTSSMGNVMTTLSMHCRSVNLTEMWDLECLGIIDPSQSLCRKKAHSEHLNDFREKLTILPCGRYEVGLPWKSDSRNLPDNKELSWECHEKIVKRREARGFFCEYQEVFDDWERLKIIECVPENELKNEKCHYLQHRPVIKMQRETTKIRPVFEASACEKGKPSLNHCLFKGINLIELIPDVTDRFRTYPIGLSGDIEKAFLILSVANQDREFLRFFYACDEELVYRNCRVVFWVSCSPFLLNASILYLLDNSSPEFHDMVEKLKGSFYVDNCLTGVNDPCDSASFIERTQTLMSRGGFNLRGWVSNVACEFISKHSGDASVLGLLWNLDGDKLRCNIDFEVLSCETVISKRLILSLVQKIFDPIGILCAVTLPPKILLQDTWKLKVGRDIELPLDLSKNFFKWVNELYLLKEVCLPRFMPFNEGSELHVFVDASRVAYSTCVFVRTVLEAGTSVSLIRAKTRVAPLKPLTIPRLELMACCIGARLVNSIRDALNLPNIKVTFWSDSEVALWWIKEHGDWSVFVTNRVQEIRQLTQFQLWRHVPGVLNIADMLSTGCSARRLLDSRWWEGPIWLKDAPENWPKGEICCEPLPVHTESKKSELVILNVDNDCFPWCCLKMSNYNRMINVFAYILRFVNNCQKNCTSINDSMLSFEEIDKAEKCLIKLLQCQFFKTVSDLKFISVFKDDNGILRVKTKITYRKDDESFLAPILLPGKCLFTRLLIKSVHIKNFHAGIQLVQTVLREKFWILRARKTIQSVLYECVKCKRFSSKPMSSELTPLPPDRVSDCAVFEIVGWDLAAPLFLKNGEKVWIALFTCAVYRAIHLELVRSLSSDSFKLAMRRFIARRGRPKTIYSDNGTNFKRSCNELSKLDWNQIQREANLERMSWKFTPPPHCELVGEACSCY</sequence>
<dbReference type="OrthoDB" id="6436485at2759"/>
<reference evidence="2 3" key="1">
    <citation type="journal article" date="2019" name="Sci. Rep.">
        <title>Orb-weaving spider Araneus ventricosus genome elucidates the spidroin gene catalogue.</title>
        <authorList>
            <person name="Kono N."/>
            <person name="Nakamura H."/>
            <person name="Ohtoshi R."/>
            <person name="Moran D.A.P."/>
            <person name="Shinohara A."/>
            <person name="Yoshida Y."/>
            <person name="Fujiwara M."/>
            <person name="Mori M."/>
            <person name="Tomita M."/>
            <person name="Arakawa K."/>
        </authorList>
    </citation>
    <scope>NUCLEOTIDE SEQUENCE [LARGE SCALE GENOMIC DNA]</scope>
</reference>
<dbReference type="SUPFAM" id="SSF56672">
    <property type="entry name" value="DNA/RNA polymerases"/>
    <property type="match status" value="1"/>
</dbReference>
<dbReference type="Gene3D" id="2.40.70.10">
    <property type="entry name" value="Acid Proteases"/>
    <property type="match status" value="1"/>
</dbReference>
<feature type="domain" description="Integrase zinc-binding" evidence="1">
    <location>
        <begin position="1231"/>
        <end position="1281"/>
    </location>
</feature>
<keyword evidence="3" id="KW-1185">Reference proteome</keyword>
<dbReference type="PANTHER" id="PTHR47331">
    <property type="entry name" value="PHD-TYPE DOMAIN-CONTAINING PROTEIN"/>
    <property type="match status" value="1"/>
</dbReference>
<dbReference type="GO" id="GO:0042575">
    <property type="term" value="C:DNA polymerase complex"/>
    <property type="evidence" value="ECO:0007669"/>
    <property type="project" value="UniProtKB-ARBA"/>
</dbReference>
<evidence type="ECO:0000259" key="1">
    <source>
        <dbReference type="Pfam" id="PF17921"/>
    </source>
</evidence>